<accession>A0AAV4W102</accession>
<keyword evidence="2" id="KW-1185">Reference proteome</keyword>
<sequence length="180" mass="20865">MTSVERGTLITMYCGIDDIGNFIPPFFICLQVNMKDVFLKCDLPGPSNGANPAGLMPFFLKHYQMQHGKHVDDLRQSRKSHLTSFPLLALRQLYCASYLPIHTSYNWKPPNRAVYELFGKYNITANEWLLSYSGQPISIHDEVEIAGKAFSNKNIHKRVEFYNCIQCTIYSKRYYENFFT</sequence>
<proteinExistence type="predicted"/>
<evidence type="ECO:0000313" key="2">
    <source>
        <dbReference type="Proteomes" id="UP001054837"/>
    </source>
</evidence>
<organism evidence="1 2">
    <name type="scientific">Caerostris darwini</name>
    <dbReference type="NCBI Taxonomy" id="1538125"/>
    <lineage>
        <taxon>Eukaryota</taxon>
        <taxon>Metazoa</taxon>
        <taxon>Ecdysozoa</taxon>
        <taxon>Arthropoda</taxon>
        <taxon>Chelicerata</taxon>
        <taxon>Arachnida</taxon>
        <taxon>Araneae</taxon>
        <taxon>Araneomorphae</taxon>
        <taxon>Entelegynae</taxon>
        <taxon>Araneoidea</taxon>
        <taxon>Araneidae</taxon>
        <taxon>Caerostris</taxon>
    </lineage>
</organism>
<dbReference type="AlphaFoldDB" id="A0AAV4W102"/>
<name>A0AAV4W102_9ARAC</name>
<reference evidence="1 2" key="1">
    <citation type="submission" date="2021-06" db="EMBL/GenBank/DDBJ databases">
        <title>Caerostris darwini draft genome.</title>
        <authorList>
            <person name="Kono N."/>
            <person name="Arakawa K."/>
        </authorList>
    </citation>
    <scope>NUCLEOTIDE SEQUENCE [LARGE SCALE GENOMIC DNA]</scope>
</reference>
<gene>
    <name evidence="1" type="ORF">CDAR_451851</name>
</gene>
<comment type="caution">
    <text evidence="1">The sequence shown here is derived from an EMBL/GenBank/DDBJ whole genome shotgun (WGS) entry which is preliminary data.</text>
</comment>
<evidence type="ECO:0000313" key="1">
    <source>
        <dbReference type="EMBL" id="GIY75770.1"/>
    </source>
</evidence>
<protein>
    <submittedName>
        <fullName evidence="1">Uncharacterized protein</fullName>
    </submittedName>
</protein>
<dbReference type="Proteomes" id="UP001054837">
    <property type="component" value="Unassembled WGS sequence"/>
</dbReference>
<dbReference type="EMBL" id="BPLQ01013883">
    <property type="protein sequence ID" value="GIY75770.1"/>
    <property type="molecule type" value="Genomic_DNA"/>
</dbReference>